<gene>
    <name evidence="1" type="ORF">RSOLAG1IB_00655</name>
</gene>
<evidence type="ECO:0000313" key="1">
    <source>
        <dbReference type="EMBL" id="CEL52118.1"/>
    </source>
</evidence>
<organism evidence="1 2">
    <name type="scientific">Thanatephorus cucumeris (strain AG1-IB / isolate 7/3/14)</name>
    <name type="common">Lettuce bottom rot fungus</name>
    <name type="synonym">Rhizoctonia solani</name>
    <dbReference type="NCBI Taxonomy" id="1108050"/>
    <lineage>
        <taxon>Eukaryota</taxon>
        <taxon>Fungi</taxon>
        <taxon>Dikarya</taxon>
        <taxon>Basidiomycota</taxon>
        <taxon>Agaricomycotina</taxon>
        <taxon>Agaricomycetes</taxon>
        <taxon>Cantharellales</taxon>
        <taxon>Ceratobasidiaceae</taxon>
        <taxon>Rhizoctonia</taxon>
        <taxon>Rhizoctonia solani AG-1</taxon>
    </lineage>
</organism>
<sequence length="96" mass="10419">MSCYINIAPTDLFEAKHAMPSRKSTTSRSFNGLASWLLTTTIAILGSNHTEPIRPAEMSPAHSTSDLVLAVSSPLAYQLLPAWLTSSKDTICIQEL</sequence>
<accession>A0A0B7F7F7</accession>
<dbReference type="Proteomes" id="UP000059188">
    <property type="component" value="Unassembled WGS sequence"/>
</dbReference>
<dbReference type="OrthoDB" id="3230087at2759"/>
<dbReference type="EMBL" id="LN679100">
    <property type="protein sequence ID" value="CEL52118.1"/>
    <property type="molecule type" value="Genomic_DNA"/>
</dbReference>
<evidence type="ECO:0000313" key="2">
    <source>
        <dbReference type="Proteomes" id="UP000059188"/>
    </source>
</evidence>
<keyword evidence="2" id="KW-1185">Reference proteome</keyword>
<proteinExistence type="predicted"/>
<dbReference type="AlphaFoldDB" id="A0A0B7F7F7"/>
<name>A0A0B7F7F7_THACB</name>
<protein>
    <submittedName>
        <fullName evidence="1">Uncharacterized protein</fullName>
    </submittedName>
</protein>
<reference evidence="1 2" key="1">
    <citation type="submission" date="2014-11" db="EMBL/GenBank/DDBJ databases">
        <authorList>
            <person name="Wibberg Daniel"/>
        </authorList>
    </citation>
    <scope>NUCLEOTIDE SEQUENCE [LARGE SCALE GENOMIC DNA]</scope>
    <source>
        <strain evidence="1">Rhizoctonia solani AG1-IB 7/3/14</strain>
    </source>
</reference>